<comment type="caution">
    <text evidence="2">The sequence shown here is derived from an EMBL/GenBank/DDBJ whole genome shotgun (WGS) entry which is preliminary data.</text>
</comment>
<dbReference type="SUPFAM" id="SSF56935">
    <property type="entry name" value="Porins"/>
    <property type="match status" value="1"/>
</dbReference>
<evidence type="ECO:0000259" key="1">
    <source>
        <dbReference type="Pfam" id="PF13609"/>
    </source>
</evidence>
<gene>
    <name evidence="2" type="ORF">GPY61_12180</name>
</gene>
<dbReference type="Pfam" id="PF13609">
    <property type="entry name" value="Porin_4"/>
    <property type="match status" value="1"/>
</dbReference>
<dbReference type="Gene3D" id="2.40.160.10">
    <property type="entry name" value="Porin"/>
    <property type="match status" value="1"/>
</dbReference>
<organism evidence="2 3">
    <name type="scientific">Massilia cellulosiltytica</name>
    <dbReference type="NCBI Taxonomy" id="2683234"/>
    <lineage>
        <taxon>Bacteria</taxon>
        <taxon>Pseudomonadati</taxon>
        <taxon>Pseudomonadota</taxon>
        <taxon>Betaproteobacteria</taxon>
        <taxon>Burkholderiales</taxon>
        <taxon>Oxalobacteraceae</taxon>
        <taxon>Telluria group</taxon>
        <taxon>Massilia</taxon>
    </lineage>
</organism>
<keyword evidence="3" id="KW-1185">Reference proteome</keyword>
<evidence type="ECO:0000313" key="3">
    <source>
        <dbReference type="Proteomes" id="UP000443353"/>
    </source>
</evidence>
<reference evidence="2 3" key="1">
    <citation type="submission" date="2019-12" db="EMBL/GenBank/DDBJ databases">
        <authorList>
            <person name="Li C."/>
            <person name="Zhao J."/>
        </authorList>
    </citation>
    <scope>NUCLEOTIDE SEQUENCE [LARGE SCALE GENOMIC DNA]</scope>
    <source>
        <strain evidence="2 3">NEAU-DD11</strain>
    </source>
</reference>
<dbReference type="Proteomes" id="UP000443353">
    <property type="component" value="Unassembled WGS sequence"/>
</dbReference>
<proteinExistence type="predicted"/>
<name>A0A7X3G138_9BURK</name>
<dbReference type="InterPro" id="IPR023614">
    <property type="entry name" value="Porin_dom_sf"/>
</dbReference>
<evidence type="ECO:0000313" key="2">
    <source>
        <dbReference type="EMBL" id="MVW60687.1"/>
    </source>
</evidence>
<dbReference type="EMBL" id="WSES01000003">
    <property type="protein sequence ID" value="MVW60687.1"/>
    <property type="molecule type" value="Genomic_DNA"/>
</dbReference>
<sequence>MGNASNYFTDNSVLRVNNSVSYASPSYAGFKLRALAGLGENATQPGANIGNIHSASLQYDSGRFSANAAVETRKTTAANTDRFYALGASYAVGTVKASVLAQARRDDLDVARNDAFELGLSIPAGPGTLLLDAGRFRNRSVTDADATALSIRYDYNLSKRSMLYAGAATIRNSARSRFGINGNTGAALAVAAGDDPRSLVLGVRHTF</sequence>
<accession>A0A7X3G138</accession>
<dbReference type="GO" id="GO:0015288">
    <property type="term" value="F:porin activity"/>
    <property type="evidence" value="ECO:0007669"/>
    <property type="project" value="InterPro"/>
</dbReference>
<dbReference type="AlphaFoldDB" id="A0A7X3G138"/>
<dbReference type="GO" id="GO:0016020">
    <property type="term" value="C:membrane"/>
    <property type="evidence" value="ECO:0007669"/>
    <property type="project" value="InterPro"/>
</dbReference>
<feature type="domain" description="Porin" evidence="1">
    <location>
        <begin position="7"/>
        <end position="174"/>
    </location>
</feature>
<dbReference type="CDD" id="cd00342">
    <property type="entry name" value="gram_neg_porins"/>
    <property type="match status" value="1"/>
</dbReference>
<protein>
    <submittedName>
        <fullName evidence="2">Porin</fullName>
    </submittedName>
</protein>
<dbReference type="InterPro" id="IPR033900">
    <property type="entry name" value="Gram_neg_porin_domain"/>
</dbReference>